<dbReference type="GO" id="GO:0009349">
    <property type="term" value="C:riboflavin synthase complex"/>
    <property type="evidence" value="ECO:0007669"/>
    <property type="project" value="UniProtKB-UniRule"/>
</dbReference>
<dbReference type="CDD" id="cd09209">
    <property type="entry name" value="Lumazine_synthase-I"/>
    <property type="match status" value="1"/>
</dbReference>
<comment type="similarity">
    <text evidence="2 7">Belongs to the DMRL synthase family.</text>
</comment>
<name>A0AAW1PNB3_9CHLO</name>
<dbReference type="FunFam" id="3.40.50.960:FF:000001">
    <property type="entry name" value="6,7-dimethyl-8-ribityllumazine synthase"/>
    <property type="match status" value="1"/>
</dbReference>
<organism evidence="8 9">
    <name type="scientific">[Myrmecia] bisecta</name>
    <dbReference type="NCBI Taxonomy" id="41462"/>
    <lineage>
        <taxon>Eukaryota</taxon>
        <taxon>Viridiplantae</taxon>
        <taxon>Chlorophyta</taxon>
        <taxon>core chlorophytes</taxon>
        <taxon>Trebouxiophyceae</taxon>
        <taxon>Trebouxiales</taxon>
        <taxon>Trebouxiaceae</taxon>
        <taxon>Myrmecia</taxon>
    </lineage>
</organism>
<evidence type="ECO:0000256" key="4">
    <source>
        <dbReference type="ARBA" id="ARBA00022679"/>
    </source>
</evidence>
<accession>A0AAW1PNB3</accession>
<comment type="catalytic activity">
    <reaction evidence="5 7">
        <text>(2S)-2-hydroxy-3-oxobutyl phosphate + 5-amino-6-(D-ribitylamino)uracil = 6,7-dimethyl-8-(1-D-ribityl)lumazine + phosphate + 2 H2O + H(+)</text>
        <dbReference type="Rhea" id="RHEA:26152"/>
        <dbReference type="ChEBI" id="CHEBI:15377"/>
        <dbReference type="ChEBI" id="CHEBI:15378"/>
        <dbReference type="ChEBI" id="CHEBI:15934"/>
        <dbReference type="ChEBI" id="CHEBI:43474"/>
        <dbReference type="ChEBI" id="CHEBI:58201"/>
        <dbReference type="ChEBI" id="CHEBI:58830"/>
        <dbReference type="EC" id="2.5.1.78"/>
    </reaction>
</comment>
<evidence type="ECO:0000256" key="3">
    <source>
        <dbReference type="ARBA" id="ARBA00022619"/>
    </source>
</evidence>
<gene>
    <name evidence="8" type="ORF">WJX72_001476</name>
</gene>
<keyword evidence="9" id="KW-1185">Reference proteome</keyword>
<evidence type="ECO:0000256" key="7">
    <source>
        <dbReference type="RuleBase" id="RU003795"/>
    </source>
</evidence>
<dbReference type="GO" id="GO:0000906">
    <property type="term" value="F:6,7-dimethyl-8-ribityllumazine synthase activity"/>
    <property type="evidence" value="ECO:0007669"/>
    <property type="project" value="UniProtKB-EC"/>
</dbReference>
<dbReference type="InterPro" id="IPR034964">
    <property type="entry name" value="LS"/>
</dbReference>
<dbReference type="SUPFAM" id="SSF52121">
    <property type="entry name" value="Lumazine synthase"/>
    <property type="match status" value="1"/>
</dbReference>
<evidence type="ECO:0000313" key="8">
    <source>
        <dbReference type="EMBL" id="KAK9811305.1"/>
    </source>
</evidence>
<keyword evidence="3 7" id="KW-0686">Riboflavin biosynthesis</keyword>
<evidence type="ECO:0000256" key="5">
    <source>
        <dbReference type="ARBA" id="ARBA00048785"/>
    </source>
</evidence>
<comment type="caution">
    <text evidence="8">The sequence shown here is derived from an EMBL/GenBank/DDBJ whole genome shotgun (WGS) entry which is preliminary data.</text>
</comment>
<dbReference type="InterPro" id="IPR002180">
    <property type="entry name" value="LS/RS"/>
</dbReference>
<protein>
    <recommendedName>
        <fullName evidence="7">6,7-dimethyl-8-ribityllumazine synthase</fullName>
        <shortName evidence="7">DMRL synthase</shortName>
        <ecNumber evidence="7">2.5.1.78</ecNumber>
    </recommendedName>
</protein>
<comment type="pathway">
    <text evidence="1 7">Cofactor biosynthesis; riboflavin biosynthesis; riboflavin from 2-hydroxy-3-oxobutyl phosphate and 5-amino-6-(D-ribitylamino)uracil: step 1/2.</text>
</comment>
<proteinExistence type="inferred from homology"/>
<reference evidence="8 9" key="1">
    <citation type="journal article" date="2024" name="Nat. Commun.">
        <title>Phylogenomics reveals the evolutionary origins of lichenization in chlorophyte algae.</title>
        <authorList>
            <person name="Puginier C."/>
            <person name="Libourel C."/>
            <person name="Otte J."/>
            <person name="Skaloud P."/>
            <person name="Haon M."/>
            <person name="Grisel S."/>
            <person name="Petersen M."/>
            <person name="Berrin J.G."/>
            <person name="Delaux P.M."/>
            <person name="Dal Grande F."/>
            <person name="Keller J."/>
        </authorList>
    </citation>
    <scope>NUCLEOTIDE SEQUENCE [LARGE SCALE GENOMIC DNA]</scope>
    <source>
        <strain evidence="8 9">SAG 2043</strain>
    </source>
</reference>
<dbReference type="AlphaFoldDB" id="A0AAW1PNB3"/>
<evidence type="ECO:0000256" key="1">
    <source>
        <dbReference type="ARBA" id="ARBA00004917"/>
    </source>
</evidence>
<dbReference type="EMBL" id="JALJOR010000009">
    <property type="protein sequence ID" value="KAK9811305.1"/>
    <property type="molecule type" value="Genomic_DNA"/>
</dbReference>
<dbReference type="NCBIfam" id="TIGR00114">
    <property type="entry name" value="lumazine-synth"/>
    <property type="match status" value="1"/>
</dbReference>
<sequence>MPGSCIRHSKQAARPMLLCRAAYEHIVGSLVAADVNVGIIVGRFNDLVTKLLLEGALEAIHRHGGNREATDVVWVPGSFELPVVAKAMAKSGKYDAVLALGAVVRGSTTHYDAVAGAAASGLLSAGADTGVPIIFGVLTCETMEQALDRAGGKLGNKGGETALTAIEMANLLKSLRASGKAAAAWGLSK</sequence>
<comment type="function">
    <text evidence="7">Catalyzes the formation of 6,7-dimethyl-8-ribityllumazine by condensation of 5-amino-6-(D-ribitylamino)uracil with 3,4-dihydroxy-2-butanone 4-phosphate. This is the penultimate step in the biosynthesis of riboflavin.</text>
</comment>
<keyword evidence="4 7" id="KW-0808">Transferase</keyword>
<dbReference type="PANTHER" id="PTHR21058">
    <property type="entry name" value="6,7-DIMETHYL-8-RIBITYLLUMAZINE SYNTHASE DMRL SYNTHASE LUMAZINE SYNTHASE"/>
    <property type="match status" value="1"/>
</dbReference>
<dbReference type="Gene3D" id="3.40.50.960">
    <property type="entry name" value="Lumazine/riboflavin synthase"/>
    <property type="match status" value="1"/>
</dbReference>
<evidence type="ECO:0000256" key="6">
    <source>
        <dbReference type="ARBA" id="ARBA00063688"/>
    </source>
</evidence>
<dbReference type="Pfam" id="PF00885">
    <property type="entry name" value="DMRL_synthase"/>
    <property type="match status" value="1"/>
</dbReference>
<dbReference type="PANTHER" id="PTHR21058:SF0">
    <property type="entry name" value="6,7-DIMETHYL-8-RIBITYLLUMAZINE SYNTHASE"/>
    <property type="match status" value="1"/>
</dbReference>
<evidence type="ECO:0000313" key="9">
    <source>
        <dbReference type="Proteomes" id="UP001489004"/>
    </source>
</evidence>
<dbReference type="Proteomes" id="UP001489004">
    <property type="component" value="Unassembled WGS sequence"/>
</dbReference>
<evidence type="ECO:0000256" key="2">
    <source>
        <dbReference type="ARBA" id="ARBA00007424"/>
    </source>
</evidence>
<dbReference type="HAMAP" id="MF_00178">
    <property type="entry name" value="Lumazine_synth"/>
    <property type="match status" value="1"/>
</dbReference>
<dbReference type="EC" id="2.5.1.78" evidence="7"/>
<dbReference type="InterPro" id="IPR036467">
    <property type="entry name" value="LS/RS_sf"/>
</dbReference>
<comment type="subunit">
    <text evidence="6">Oligomer forming an icosahedral capsid.</text>
</comment>
<dbReference type="GO" id="GO:0009231">
    <property type="term" value="P:riboflavin biosynthetic process"/>
    <property type="evidence" value="ECO:0007669"/>
    <property type="project" value="UniProtKB-KW"/>
</dbReference>